<feature type="region of interest" description="Disordered" evidence="1">
    <location>
        <begin position="373"/>
        <end position="397"/>
    </location>
</feature>
<feature type="compositionally biased region" description="Polar residues" evidence="1">
    <location>
        <begin position="38"/>
        <end position="52"/>
    </location>
</feature>
<feature type="compositionally biased region" description="Low complexity" evidence="1">
    <location>
        <begin position="378"/>
        <end position="389"/>
    </location>
</feature>
<feature type="region of interest" description="Disordered" evidence="1">
    <location>
        <begin position="24"/>
        <end position="78"/>
    </location>
</feature>
<dbReference type="Proteomes" id="UP000289738">
    <property type="component" value="Chromosome B08"/>
</dbReference>
<dbReference type="PANTHER" id="PTHR33144:SF45">
    <property type="entry name" value="TRANSPOSASE TNP1_EN_SPM-LIKE DOMAIN-CONTAINING PROTEIN"/>
    <property type="match status" value="1"/>
</dbReference>
<evidence type="ECO:0008006" key="4">
    <source>
        <dbReference type="Google" id="ProtNLM"/>
    </source>
</evidence>
<dbReference type="AlphaFoldDB" id="A0A444XZD2"/>
<feature type="compositionally biased region" description="Acidic residues" evidence="1">
    <location>
        <begin position="66"/>
        <end position="78"/>
    </location>
</feature>
<proteinExistence type="predicted"/>
<sequence>MPSHCDKVVFVRMPRKPWYNIIREPPKDVGTNADTEETTVGSMTRGAQISQRTETRHHDEVADHQLEDEDYDPEADEVPSFDDHIDDLFATQEAEDHNNNEKRKDTDYWEVIVIEDGMRKVSKLSVKEAIALPSNTKIIFPFNKVLQPIGQVAGLLSGFLRSLGADYSHFPIYEESWKHVNKAKKEHAYDMIKRVFHYEDDAGGKIKQEIMQRIGKNWKDTRHNLYHKFYKETRTLEENLKHRPSGIEENHWKWFLEYRQKEETKEKDHGRPVGRGELFIITHKKKMARISIPMRVLLHLSQNDSLAQVLGKEHPGRVRALGEPNEEYERRIVELMAKIEEEQVKRQSIKKVLGYLIQQQGGNLPADVATELDYLGNTPTSSRARPSSSGNHDSQQK</sequence>
<feature type="compositionally biased region" description="Basic and acidic residues" evidence="1">
    <location>
        <begin position="53"/>
        <end position="65"/>
    </location>
</feature>
<dbReference type="EMBL" id="SDMP01000018">
    <property type="protein sequence ID" value="RYQ95041.1"/>
    <property type="molecule type" value="Genomic_DNA"/>
</dbReference>
<gene>
    <name evidence="2" type="ORF">Ahy_B08g090026</name>
</gene>
<organism evidence="2 3">
    <name type="scientific">Arachis hypogaea</name>
    <name type="common">Peanut</name>
    <dbReference type="NCBI Taxonomy" id="3818"/>
    <lineage>
        <taxon>Eukaryota</taxon>
        <taxon>Viridiplantae</taxon>
        <taxon>Streptophyta</taxon>
        <taxon>Embryophyta</taxon>
        <taxon>Tracheophyta</taxon>
        <taxon>Spermatophyta</taxon>
        <taxon>Magnoliopsida</taxon>
        <taxon>eudicotyledons</taxon>
        <taxon>Gunneridae</taxon>
        <taxon>Pentapetalae</taxon>
        <taxon>rosids</taxon>
        <taxon>fabids</taxon>
        <taxon>Fabales</taxon>
        <taxon>Fabaceae</taxon>
        <taxon>Papilionoideae</taxon>
        <taxon>50 kb inversion clade</taxon>
        <taxon>dalbergioids sensu lato</taxon>
        <taxon>Dalbergieae</taxon>
        <taxon>Pterocarpus clade</taxon>
        <taxon>Arachis</taxon>
    </lineage>
</organism>
<evidence type="ECO:0000313" key="3">
    <source>
        <dbReference type="Proteomes" id="UP000289738"/>
    </source>
</evidence>
<dbReference type="PANTHER" id="PTHR33144">
    <property type="entry name" value="OS10G0409366 PROTEIN-RELATED"/>
    <property type="match status" value="1"/>
</dbReference>
<name>A0A444XZD2_ARAHY</name>
<evidence type="ECO:0000313" key="2">
    <source>
        <dbReference type="EMBL" id="RYQ95041.1"/>
    </source>
</evidence>
<keyword evidence="3" id="KW-1185">Reference proteome</keyword>
<comment type="caution">
    <text evidence="2">The sequence shown here is derived from an EMBL/GenBank/DDBJ whole genome shotgun (WGS) entry which is preliminary data.</text>
</comment>
<protein>
    <recommendedName>
        <fullName evidence="4">Transposase, Ptta/En/Spm, plant</fullName>
    </recommendedName>
</protein>
<reference evidence="2 3" key="1">
    <citation type="submission" date="2019-01" db="EMBL/GenBank/DDBJ databases">
        <title>Sequencing of cultivated peanut Arachis hypogaea provides insights into genome evolution and oil improvement.</title>
        <authorList>
            <person name="Chen X."/>
        </authorList>
    </citation>
    <scope>NUCLEOTIDE SEQUENCE [LARGE SCALE GENOMIC DNA]</scope>
    <source>
        <strain evidence="3">cv. Fuhuasheng</strain>
        <tissue evidence="2">Leaves</tissue>
    </source>
</reference>
<evidence type="ECO:0000256" key="1">
    <source>
        <dbReference type="SAM" id="MobiDB-lite"/>
    </source>
</evidence>
<accession>A0A444XZD2</accession>